<reference evidence="3 4" key="1">
    <citation type="submission" date="2019-03" db="EMBL/GenBank/DDBJ databases">
        <title>Complete genome sequence of Paenisporosarcina antarctica CGMCC 1.6503T.</title>
        <authorList>
            <person name="Rong J.-C."/>
            <person name="Chi N.-Y."/>
            <person name="Zhang Q.-F."/>
        </authorList>
    </citation>
    <scope>NUCLEOTIDE SEQUENCE [LARGE SCALE GENOMIC DNA]</scope>
    <source>
        <strain evidence="3 4">CGMCC 1.6503</strain>
    </source>
</reference>
<dbReference type="Pfam" id="PF01381">
    <property type="entry name" value="HTH_3"/>
    <property type="match status" value="1"/>
</dbReference>
<accession>A0A4P6ZTV4</accession>
<organism evidence="3 4">
    <name type="scientific">Paenisporosarcina antarctica</name>
    <dbReference type="NCBI Taxonomy" id="417367"/>
    <lineage>
        <taxon>Bacteria</taxon>
        <taxon>Bacillati</taxon>
        <taxon>Bacillota</taxon>
        <taxon>Bacilli</taxon>
        <taxon>Bacillales</taxon>
        <taxon>Caryophanaceae</taxon>
        <taxon>Paenisporosarcina</taxon>
    </lineage>
</organism>
<keyword evidence="1" id="KW-0238">DNA-binding</keyword>
<name>A0A4P6ZTV4_9BACL</name>
<evidence type="ECO:0000313" key="3">
    <source>
        <dbReference type="EMBL" id="QBP39741.1"/>
    </source>
</evidence>
<evidence type="ECO:0000313" key="4">
    <source>
        <dbReference type="Proteomes" id="UP000294292"/>
    </source>
</evidence>
<dbReference type="EMBL" id="CP038015">
    <property type="protein sequence ID" value="QBP39741.1"/>
    <property type="molecule type" value="Genomic_DNA"/>
</dbReference>
<dbReference type="KEGG" id="panc:E2636_00565"/>
<dbReference type="PANTHER" id="PTHR46558:SF9">
    <property type="entry name" value="TRANSCRIPTIONAL REGULATOR, PBSX FAMILY"/>
    <property type="match status" value="1"/>
</dbReference>
<gene>
    <name evidence="3" type="ORF">E2636_00565</name>
</gene>
<dbReference type="RefSeq" id="WP_134208074.1">
    <property type="nucleotide sequence ID" value="NZ_CP038015.1"/>
</dbReference>
<feature type="domain" description="HTH cro/C1-type" evidence="2">
    <location>
        <begin position="7"/>
        <end position="61"/>
    </location>
</feature>
<dbReference type="InterPro" id="IPR001387">
    <property type="entry name" value="Cro/C1-type_HTH"/>
</dbReference>
<dbReference type="InterPro" id="IPR010982">
    <property type="entry name" value="Lambda_DNA-bd_dom_sf"/>
</dbReference>
<protein>
    <submittedName>
        <fullName evidence="3">Transcriptional regulator</fullName>
    </submittedName>
</protein>
<dbReference type="AlphaFoldDB" id="A0A4P6ZTV4"/>
<dbReference type="Gene3D" id="1.10.260.40">
    <property type="entry name" value="lambda repressor-like DNA-binding domains"/>
    <property type="match status" value="1"/>
</dbReference>
<evidence type="ECO:0000256" key="1">
    <source>
        <dbReference type="ARBA" id="ARBA00023125"/>
    </source>
</evidence>
<dbReference type="PROSITE" id="PS50943">
    <property type="entry name" value="HTH_CROC1"/>
    <property type="match status" value="1"/>
</dbReference>
<dbReference type="GO" id="GO:0003677">
    <property type="term" value="F:DNA binding"/>
    <property type="evidence" value="ECO:0007669"/>
    <property type="project" value="UniProtKB-KW"/>
</dbReference>
<sequence>MPVLNQIKHMRTARGLTQVKMAIDLQITRQTITAIENNKYNPSLELALKLVKYFNVSIDEIFELKEEDK</sequence>
<dbReference type="PANTHER" id="PTHR46558">
    <property type="entry name" value="TRACRIPTIONAL REGULATORY PROTEIN-RELATED-RELATED"/>
    <property type="match status" value="1"/>
</dbReference>
<dbReference type="Proteomes" id="UP000294292">
    <property type="component" value="Chromosome"/>
</dbReference>
<dbReference type="CDD" id="cd00093">
    <property type="entry name" value="HTH_XRE"/>
    <property type="match status" value="1"/>
</dbReference>
<dbReference type="SMART" id="SM00530">
    <property type="entry name" value="HTH_XRE"/>
    <property type="match status" value="1"/>
</dbReference>
<dbReference type="SUPFAM" id="SSF47413">
    <property type="entry name" value="lambda repressor-like DNA-binding domains"/>
    <property type="match status" value="1"/>
</dbReference>
<dbReference type="OrthoDB" id="9808239at2"/>
<keyword evidence="4" id="KW-1185">Reference proteome</keyword>
<proteinExistence type="predicted"/>
<evidence type="ECO:0000259" key="2">
    <source>
        <dbReference type="PROSITE" id="PS50943"/>
    </source>
</evidence>